<keyword evidence="2" id="KW-1185">Reference proteome</keyword>
<reference evidence="1" key="1">
    <citation type="submission" date="2021-06" db="EMBL/GenBank/DDBJ databases">
        <authorList>
            <person name="Kallberg Y."/>
            <person name="Tangrot J."/>
            <person name="Rosling A."/>
        </authorList>
    </citation>
    <scope>NUCLEOTIDE SEQUENCE</scope>
    <source>
        <strain evidence="1">28 12/20/2015</strain>
    </source>
</reference>
<proteinExistence type="predicted"/>
<comment type="caution">
    <text evidence="1">The sequence shown here is derived from an EMBL/GenBank/DDBJ whole genome shotgun (WGS) entry which is preliminary data.</text>
</comment>
<protein>
    <submittedName>
        <fullName evidence="1">8133_t:CDS:1</fullName>
    </submittedName>
</protein>
<accession>A0ACA9R738</accession>
<evidence type="ECO:0000313" key="2">
    <source>
        <dbReference type="Proteomes" id="UP000789366"/>
    </source>
</evidence>
<gene>
    <name evidence="1" type="ORF">SPELUC_LOCUS16288</name>
</gene>
<name>A0ACA9R738_9GLOM</name>
<dbReference type="Proteomes" id="UP000789366">
    <property type="component" value="Unassembled WGS sequence"/>
</dbReference>
<feature type="non-terminal residue" evidence="1">
    <location>
        <position position="57"/>
    </location>
</feature>
<sequence>MSSQETFKGEPIFEKVSSQETSTEIIPQDLYMDVHESKIVIPDLKNLDDEKYPPKVS</sequence>
<organism evidence="1 2">
    <name type="scientific">Cetraspora pellucida</name>
    <dbReference type="NCBI Taxonomy" id="1433469"/>
    <lineage>
        <taxon>Eukaryota</taxon>
        <taxon>Fungi</taxon>
        <taxon>Fungi incertae sedis</taxon>
        <taxon>Mucoromycota</taxon>
        <taxon>Glomeromycotina</taxon>
        <taxon>Glomeromycetes</taxon>
        <taxon>Diversisporales</taxon>
        <taxon>Gigasporaceae</taxon>
        <taxon>Cetraspora</taxon>
    </lineage>
</organism>
<evidence type="ECO:0000313" key="1">
    <source>
        <dbReference type="EMBL" id="CAG8779290.1"/>
    </source>
</evidence>
<dbReference type="EMBL" id="CAJVPW010059278">
    <property type="protein sequence ID" value="CAG8779290.1"/>
    <property type="molecule type" value="Genomic_DNA"/>
</dbReference>